<dbReference type="PANTHER" id="PTHR47331">
    <property type="entry name" value="PHD-TYPE DOMAIN-CONTAINING PROTEIN"/>
    <property type="match status" value="1"/>
</dbReference>
<feature type="compositionally biased region" description="Acidic residues" evidence="1">
    <location>
        <begin position="19"/>
        <end position="33"/>
    </location>
</feature>
<sequence>MDFVVLKAITNAVPPADPLPDEDHPDEVFEPDPGENYHGEVELQLGSEYFFEFFELVGGRPRVIKARNGSPIFVNTVFGWTATGPRRQASGLMRQQLDASAFCSQLGIEEQIEKFDSNGRYVVQLPIRQNIAKLATRVLQQLASDEGAAFPVASKALQEDFYVDDFLGGTDDECQAVQLVKELQQLLKKGGFTLKKWNSNSTAVLDEVPVEDRAELKVVNLGPENPMKTLGVQSF</sequence>
<dbReference type="AlphaFoldDB" id="A0A182NDE4"/>
<accession>A0A182NDE4</accession>
<dbReference type="Proteomes" id="UP000075884">
    <property type="component" value="Unassembled WGS sequence"/>
</dbReference>
<organism evidence="2 3">
    <name type="scientific">Anopheles dirus</name>
    <dbReference type="NCBI Taxonomy" id="7168"/>
    <lineage>
        <taxon>Eukaryota</taxon>
        <taxon>Metazoa</taxon>
        <taxon>Ecdysozoa</taxon>
        <taxon>Arthropoda</taxon>
        <taxon>Hexapoda</taxon>
        <taxon>Insecta</taxon>
        <taxon>Pterygota</taxon>
        <taxon>Neoptera</taxon>
        <taxon>Endopterygota</taxon>
        <taxon>Diptera</taxon>
        <taxon>Nematocera</taxon>
        <taxon>Culicoidea</taxon>
        <taxon>Culicidae</taxon>
        <taxon>Anophelinae</taxon>
        <taxon>Anopheles</taxon>
    </lineage>
</organism>
<proteinExistence type="predicted"/>
<dbReference type="STRING" id="7168.A0A182NDE4"/>
<reference evidence="2" key="2">
    <citation type="submission" date="2020-05" db="UniProtKB">
        <authorList>
            <consortium name="EnsemblMetazoa"/>
        </authorList>
    </citation>
    <scope>IDENTIFICATION</scope>
    <source>
        <strain evidence="2">WRAIR2</strain>
    </source>
</reference>
<dbReference type="EnsemblMetazoa" id="ADIR005658-RA">
    <property type="protein sequence ID" value="ADIR005658-PA"/>
    <property type="gene ID" value="ADIR005658"/>
</dbReference>
<reference evidence="3" key="1">
    <citation type="submission" date="2013-03" db="EMBL/GenBank/DDBJ databases">
        <title>The Genome Sequence of Anopheles dirus WRAIR2.</title>
        <authorList>
            <consortium name="The Broad Institute Genomics Platform"/>
            <person name="Neafsey D.E."/>
            <person name="Walton C."/>
            <person name="Walker B."/>
            <person name="Young S.K."/>
            <person name="Zeng Q."/>
            <person name="Gargeya S."/>
            <person name="Fitzgerald M."/>
            <person name="Haas B."/>
            <person name="Abouelleil A."/>
            <person name="Allen A.W."/>
            <person name="Alvarado L."/>
            <person name="Arachchi H.M."/>
            <person name="Berlin A.M."/>
            <person name="Chapman S.B."/>
            <person name="Gainer-Dewar J."/>
            <person name="Goldberg J."/>
            <person name="Griggs A."/>
            <person name="Gujja S."/>
            <person name="Hansen M."/>
            <person name="Howarth C."/>
            <person name="Imamovic A."/>
            <person name="Ireland A."/>
            <person name="Larimer J."/>
            <person name="McCowan C."/>
            <person name="Murphy C."/>
            <person name="Pearson M."/>
            <person name="Poon T.W."/>
            <person name="Priest M."/>
            <person name="Roberts A."/>
            <person name="Saif S."/>
            <person name="Shea T."/>
            <person name="Sisk P."/>
            <person name="Sykes S."/>
            <person name="Wortman J."/>
            <person name="Nusbaum C."/>
            <person name="Birren B."/>
        </authorList>
    </citation>
    <scope>NUCLEOTIDE SEQUENCE [LARGE SCALE GENOMIC DNA]</scope>
    <source>
        <strain evidence="3">WRAIR2</strain>
    </source>
</reference>
<evidence type="ECO:0000256" key="1">
    <source>
        <dbReference type="SAM" id="MobiDB-lite"/>
    </source>
</evidence>
<name>A0A182NDE4_9DIPT</name>
<keyword evidence="3" id="KW-1185">Reference proteome</keyword>
<feature type="region of interest" description="Disordered" evidence="1">
    <location>
        <begin position="14"/>
        <end position="36"/>
    </location>
</feature>
<dbReference type="VEuPathDB" id="VectorBase:ADIR005658"/>
<evidence type="ECO:0000313" key="2">
    <source>
        <dbReference type="EnsemblMetazoa" id="ADIR005658-PA"/>
    </source>
</evidence>
<protein>
    <submittedName>
        <fullName evidence="2">Uncharacterized protein</fullName>
    </submittedName>
</protein>
<evidence type="ECO:0000313" key="3">
    <source>
        <dbReference type="Proteomes" id="UP000075884"/>
    </source>
</evidence>